<dbReference type="Proteomes" id="UP000755577">
    <property type="component" value="Unassembled WGS sequence"/>
</dbReference>
<dbReference type="EMBL" id="CABVLY010000008">
    <property type="protein sequence ID" value="VVU49784.1"/>
    <property type="molecule type" value="Genomic_DNA"/>
</dbReference>
<evidence type="ECO:0000313" key="4">
    <source>
        <dbReference type="Proteomes" id="UP000755577"/>
    </source>
</evidence>
<dbReference type="GO" id="GO:0004497">
    <property type="term" value="F:monooxygenase activity"/>
    <property type="evidence" value="ECO:0007669"/>
    <property type="project" value="UniProtKB-KW"/>
</dbReference>
<organism evidence="2 3">
    <name type="scientific">Burkholderia anthina</name>
    <dbReference type="NCBI Taxonomy" id="179879"/>
    <lineage>
        <taxon>Bacteria</taxon>
        <taxon>Pseudomonadati</taxon>
        <taxon>Pseudomonadota</taxon>
        <taxon>Betaproteobacteria</taxon>
        <taxon>Burkholderiales</taxon>
        <taxon>Burkholderiaceae</taxon>
        <taxon>Burkholderia</taxon>
        <taxon>Burkholderia cepacia complex</taxon>
    </lineage>
</organism>
<dbReference type="EMBL" id="JAFCIQ010000026">
    <property type="protein sequence ID" value="MBM2770337.1"/>
    <property type="molecule type" value="Genomic_DNA"/>
</dbReference>
<reference evidence="1 4" key="2">
    <citation type="submission" date="2021-02" db="EMBL/GenBank/DDBJ databases">
        <title>Draft genome of the type strains Burkholderia anthina DSM16086.</title>
        <authorList>
            <person name="Hertel R."/>
            <person name="Meissner J."/>
            <person name="Poehlein A."/>
            <person name="Daniel R."/>
            <person name="Commichau F.M."/>
        </authorList>
    </citation>
    <scope>NUCLEOTIDE SEQUENCE [LARGE SCALE GENOMIC DNA]</scope>
    <source>
        <strain evidence="1 4">DSM 16086</strain>
    </source>
</reference>
<dbReference type="RefSeq" id="WP_162826147.1">
    <property type="nucleotide sequence ID" value="NZ_CABVLY010000008.1"/>
</dbReference>
<keyword evidence="4" id="KW-1185">Reference proteome</keyword>
<evidence type="ECO:0000313" key="1">
    <source>
        <dbReference type="EMBL" id="MBM2770337.1"/>
    </source>
</evidence>
<protein>
    <submittedName>
        <fullName evidence="2">Monooxygenase</fullName>
    </submittedName>
</protein>
<keyword evidence="2" id="KW-0503">Monooxygenase</keyword>
<dbReference type="Proteomes" id="UP000494201">
    <property type="component" value="Unassembled WGS sequence"/>
</dbReference>
<accession>A0A6P2G9W9</accession>
<evidence type="ECO:0000313" key="2">
    <source>
        <dbReference type="EMBL" id="VVU49784.1"/>
    </source>
</evidence>
<proteinExistence type="predicted"/>
<evidence type="ECO:0000313" key="3">
    <source>
        <dbReference type="Proteomes" id="UP000494201"/>
    </source>
</evidence>
<dbReference type="AlphaFoldDB" id="A0A6P2G9W9"/>
<keyword evidence="2" id="KW-0560">Oxidoreductase</keyword>
<reference evidence="2 3" key="1">
    <citation type="submission" date="2019-09" db="EMBL/GenBank/DDBJ databases">
        <authorList>
            <person name="Depoorter E."/>
        </authorList>
    </citation>
    <scope>NUCLEOTIDE SEQUENCE [LARGE SCALE GENOMIC DNA]</scope>
    <source>
        <strain evidence="2">LMG 20980</strain>
    </source>
</reference>
<dbReference type="GeneID" id="56500533"/>
<gene>
    <name evidence="2" type="ORF">BAN20980_02491</name>
    <name evidence="1" type="ORF">JQK92_28400</name>
</gene>
<name>A0A6P2G9W9_9BURK</name>
<sequence length="57" mass="5984">MTSSHADTDLSTGTDYDALASRFRRVVGDWIVNGRTPPFGWRVGNGAGAGTETGAAR</sequence>